<dbReference type="PANTHER" id="PTHR43252:SF5">
    <property type="entry name" value="TRANSCRIPTIONAL REGULATOR, PADR-LIKE FAMILY"/>
    <property type="match status" value="1"/>
</dbReference>
<dbReference type="HOGENOM" id="CLU_063440_9_1_2"/>
<reference key="2">
    <citation type="submission" date="2011-03" db="EMBL/GenBank/DDBJ databases">
        <title>Complete genome sequence of the thermoacidophilic crenarchaeon Thermoproteus uzoniensis 768-20.</title>
        <authorList>
            <person name="Mardanov A.V."/>
            <person name="Gumerov V.M."/>
            <person name="Beletsky A.V."/>
            <person name="Prokofeva M.I."/>
            <person name="Bonch-Osmolovskaya E.A."/>
            <person name="Ravin N.V."/>
            <person name="Skryabin K.G."/>
        </authorList>
    </citation>
    <scope>NUCLEOTIDE SEQUENCE</scope>
    <source>
        <strain>768-20</strain>
    </source>
</reference>
<reference evidence="2 3" key="1">
    <citation type="journal article" date="2011" name="J. Bacteriol.">
        <title>Complete genome sequence of the thermoacidophilic crenarchaeon Thermoproteus uzoniensis 768-20.</title>
        <authorList>
            <person name="Mardanov A.V."/>
            <person name="Gumerov V.M."/>
            <person name="Beletsky A.V."/>
            <person name="Prokofeva M.I."/>
            <person name="Bonch-Osmolovskaya E.A."/>
            <person name="Ravin N.V."/>
            <person name="Skryabin K.G."/>
        </authorList>
    </citation>
    <scope>NUCLEOTIDE SEQUENCE [LARGE SCALE GENOMIC DNA]</scope>
    <source>
        <strain evidence="2 3">768-20</strain>
    </source>
</reference>
<accession>F2L4U9</accession>
<name>F2L4U9_THEU7</name>
<evidence type="ECO:0000259" key="1">
    <source>
        <dbReference type="Pfam" id="PF03551"/>
    </source>
</evidence>
<dbReference type="EMBL" id="CP002590">
    <property type="protein sequence ID" value="AEA13453.1"/>
    <property type="molecule type" value="Genomic_DNA"/>
</dbReference>
<dbReference type="InterPro" id="IPR036390">
    <property type="entry name" value="WH_DNA-bd_sf"/>
</dbReference>
<dbReference type="eggNOG" id="arCOG00001">
    <property type="taxonomic scope" value="Archaea"/>
</dbReference>
<dbReference type="RefSeq" id="WP_013680788.1">
    <property type="nucleotide sequence ID" value="NC_015315.1"/>
</dbReference>
<dbReference type="InterPro" id="IPR036388">
    <property type="entry name" value="WH-like_DNA-bd_sf"/>
</dbReference>
<organism evidence="2 3">
    <name type="scientific">Thermoproteus uzoniensis (strain 768-20)</name>
    <dbReference type="NCBI Taxonomy" id="999630"/>
    <lineage>
        <taxon>Archaea</taxon>
        <taxon>Thermoproteota</taxon>
        <taxon>Thermoprotei</taxon>
        <taxon>Thermoproteales</taxon>
        <taxon>Thermoproteaceae</taxon>
        <taxon>Thermoproteus</taxon>
    </lineage>
</organism>
<proteinExistence type="predicted"/>
<dbReference type="OrthoDB" id="56053at2157"/>
<gene>
    <name evidence="2" type="ordered locus">TUZN_1995</name>
</gene>
<dbReference type="Proteomes" id="UP000008138">
    <property type="component" value="Chromosome"/>
</dbReference>
<dbReference type="KEGG" id="tuz:TUZN_1995"/>
<dbReference type="AlphaFoldDB" id="F2L4U9"/>
<dbReference type="PANTHER" id="PTHR43252">
    <property type="entry name" value="TRANSCRIPTIONAL REGULATOR YQJI"/>
    <property type="match status" value="1"/>
</dbReference>
<sequence length="105" mass="11966">MPTRAYLRFRNCIGKGNLWLYTVAILLKEGPLHGYGIISRLRALGFNISNVYGYVLLKRMVADGVLAEREESGRKVYVVSEEGLRSYRVAVNEMKNLLKFLEAEP</sequence>
<dbReference type="InterPro" id="IPR005149">
    <property type="entry name" value="Tscrpt_reg_PadR_N"/>
</dbReference>
<dbReference type="Gene3D" id="1.10.10.10">
    <property type="entry name" value="Winged helix-like DNA-binding domain superfamily/Winged helix DNA-binding domain"/>
    <property type="match status" value="1"/>
</dbReference>
<evidence type="ECO:0000313" key="2">
    <source>
        <dbReference type="EMBL" id="AEA13453.1"/>
    </source>
</evidence>
<dbReference type="GeneID" id="10361506"/>
<dbReference type="Pfam" id="PF03551">
    <property type="entry name" value="PadR"/>
    <property type="match status" value="1"/>
</dbReference>
<dbReference type="SUPFAM" id="SSF46785">
    <property type="entry name" value="Winged helix' DNA-binding domain"/>
    <property type="match status" value="1"/>
</dbReference>
<feature type="domain" description="Transcription regulator PadR N-terminal" evidence="1">
    <location>
        <begin position="26"/>
        <end position="86"/>
    </location>
</feature>
<evidence type="ECO:0000313" key="3">
    <source>
        <dbReference type="Proteomes" id="UP000008138"/>
    </source>
</evidence>
<protein>
    <submittedName>
        <fullName evidence="2">Transcriptional regulator, PadR-like family</fullName>
    </submittedName>
</protein>
<keyword evidence="3" id="KW-1185">Reference proteome</keyword>